<comment type="caution">
    <text evidence="3">The sequence shown here is derived from an EMBL/GenBank/DDBJ whole genome shotgun (WGS) entry which is preliminary data.</text>
</comment>
<proteinExistence type="predicted"/>
<evidence type="ECO:0000259" key="2">
    <source>
        <dbReference type="SMART" id="SM00487"/>
    </source>
</evidence>
<sequence length="607" mass="69681">MKNTSDIELSPEQKQFIQTAKEGKNILVNACIGSGKTTAIQYLCNVLPKNFNILYLTYNKLLKIDAQSKIKNRNTTVTNYHGFAYSSLLNSGITTGIPDLIQRFNKEKPTIKCYDVLIIDEYQDIEQELADMLEYIKTVNPSMQIIAVGDMEQKIYDKTTLDVSKFINNFLGVHTILNFTYCFRLSSELANALGRVWKKTINGVNENCIVEKMNINSVVDFLSKQNTKDILCLGANNGNRTNILNRLETEYPDKFNKNTVYSKISDSASDGATKPTKTSAIFTTFDSSKGLERKVCVVFDFTESYWVTRIGKPQQSYEILRNIFCVAASRGKEHIIFVDEGETILSEETLSSKPAENINFENVDISSMFDFKYRESVENSFSLLKIEKKFLADLSEIQIKNSDGLIDLSPCIGIYQEAVYFKNYDINKDIEHFFQFHPDLNFLYNKKDIKKLSLDKKILFLVSLETKHKRYINQVKTPIINKKERRQLKLRLKSFLNIGENVQVPCKIDFANEQNSNYLFSAQGLADVVKNGVVYELKFVSELSHEHFLQCACYMIALKLETGILWNTRKNEMYEIKIPNRENFMDSVVNTITKGVIKKHFIPKVNS</sequence>
<dbReference type="GO" id="GO:0003678">
    <property type="term" value="F:DNA helicase activity"/>
    <property type="evidence" value="ECO:0007669"/>
    <property type="project" value="InterPro"/>
</dbReference>
<reference evidence="3" key="2">
    <citation type="submission" date="2021-04" db="EMBL/GenBank/DDBJ databases">
        <authorList>
            <person name="Gilroy R."/>
        </authorList>
    </citation>
    <scope>NUCLEOTIDE SEQUENCE</scope>
    <source>
        <strain evidence="3">CHK192-19661</strain>
    </source>
</reference>
<feature type="domain" description="Helicase ATP-binding" evidence="2">
    <location>
        <begin position="5"/>
        <end position="176"/>
    </location>
</feature>
<dbReference type="GO" id="GO:0003677">
    <property type="term" value="F:DNA binding"/>
    <property type="evidence" value="ECO:0007669"/>
    <property type="project" value="InterPro"/>
</dbReference>
<dbReference type="Pfam" id="PF13245">
    <property type="entry name" value="AAA_19"/>
    <property type="match status" value="1"/>
</dbReference>
<dbReference type="Gene3D" id="3.40.50.300">
    <property type="entry name" value="P-loop containing nucleotide triphosphate hydrolases"/>
    <property type="match status" value="2"/>
</dbReference>
<accession>A0A9D2D7C8</accession>
<dbReference type="InterPro" id="IPR014001">
    <property type="entry name" value="Helicase_ATP-bd"/>
</dbReference>
<dbReference type="SUPFAM" id="SSF52540">
    <property type="entry name" value="P-loop containing nucleoside triphosphate hydrolases"/>
    <property type="match status" value="1"/>
</dbReference>
<dbReference type="PANTHER" id="PTHR11070">
    <property type="entry name" value="UVRD / RECB / PCRA DNA HELICASE FAMILY MEMBER"/>
    <property type="match status" value="1"/>
</dbReference>
<dbReference type="AlphaFoldDB" id="A0A9D2D7C8"/>
<dbReference type="Gene3D" id="3.90.320.10">
    <property type="match status" value="1"/>
</dbReference>
<evidence type="ECO:0000313" key="4">
    <source>
        <dbReference type="Proteomes" id="UP000824025"/>
    </source>
</evidence>
<reference evidence="3" key="1">
    <citation type="journal article" date="2021" name="PeerJ">
        <title>Extensive microbial diversity within the chicken gut microbiome revealed by metagenomics and culture.</title>
        <authorList>
            <person name="Gilroy R."/>
            <person name="Ravi A."/>
            <person name="Getino M."/>
            <person name="Pursley I."/>
            <person name="Horton D.L."/>
            <person name="Alikhan N.F."/>
            <person name="Baker D."/>
            <person name="Gharbi K."/>
            <person name="Hall N."/>
            <person name="Watson M."/>
            <person name="Adriaenssens E.M."/>
            <person name="Foster-Nyarko E."/>
            <person name="Jarju S."/>
            <person name="Secka A."/>
            <person name="Antonio M."/>
            <person name="Oren A."/>
            <person name="Chaudhuri R.R."/>
            <person name="La Ragione R."/>
            <person name="Hildebrand F."/>
            <person name="Pallen M.J."/>
        </authorList>
    </citation>
    <scope>NUCLEOTIDE SEQUENCE</scope>
    <source>
        <strain evidence="3">CHK192-19661</strain>
    </source>
</reference>
<dbReference type="Proteomes" id="UP000824025">
    <property type="component" value="Unassembled WGS sequence"/>
</dbReference>
<organism evidence="3 4">
    <name type="scientific">Candidatus Borkfalkia avicola</name>
    <dbReference type="NCBI Taxonomy" id="2838503"/>
    <lineage>
        <taxon>Bacteria</taxon>
        <taxon>Bacillati</taxon>
        <taxon>Bacillota</taxon>
        <taxon>Clostridia</taxon>
        <taxon>Christensenellales</taxon>
        <taxon>Christensenellaceae</taxon>
        <taxon>Candidatus Borkfalkia</taxon>
    </lineage>
</organism>
<dbReference type="InterPro" id="IPR011604">
    <property type="entry name" value="PDDEXK-like_dom_sf"/>
</dbReference>
<dbReference type="Pfam" id="PF13366">
    <property type="entry name" value="PDDEXK_3"/>
    <property type="match status" value="1"/>
</dbReference>
<dbReference type="GO" id="GO:0005524">
    <property type="term" value="F:ATP binding"/>
    <property type="evidence" value="ECO:0007669"/>
    <property type="project" value="InterPro"/>
</dbReference>
<dbReference type="InterPro" id="IPR027417">
    <property type="entry name" value="P-loop_NTPase"/>
</dbReference>
<gene>
    <name evidence="3" type="ORF">H9726_05545</name>
</gene>
<dbReference type="EMBL" id="DXCF01000030">
    <property type="protein sequence ID" value="HIZ09933.1"/>
    <property type="molecule type" value="Genomic_DNA"/>
</dbReference>
<dbReference type="GO" id="GO:0016787">
    <property type="term" value="F:hydrolase activity"/>
    <property type="evidence" value="ECO:0007669"/>
    <property type="project" value="UniProtKB-KW"/>
</dbReference>
<dbReference type="SMART" id="SM00487">
    <property type="entry name" value="DEXDc"/>
    <property type="match status" value="1"/>
</dbReference>
<evidence type="ECO:0000313" key="3">
    <source>
        <dbReference type="EMBL" id="HIZ09933.1"/>
    </source>
</evidence>
<name>A0A9D2D7C8_9FIRM</name>
<keyword evidence="1" id="KW-0378">Hydrolase</keyword>
<evidence type="ECO:0000256" key="1">
    <source>
        <dbReference type="ARBA" id="ARBA00022801"/>
    </source>
</evidence>
<dbReference type="InterPro" id="IPR000212">
    <property type="entry name" value="DNA_helicase_UvrD/REP"/>
</dbReference>
<protein>
    <submittedName>
        <fullName evidence="3">AAA family ATPase</fullName>
    </submittedName>
</protein>
<dbReference type="InterPro" id="IPR026350">
    <property type="entry name" value="GxxExxY"/>
</dbReference>